<feature type="compositionally biased region" description="Low complexity" evidence="3">
    <location>
        <begin position="333"/>
        <end position="352"/>
    </location>
</feature>
<evidence type="ECO:0000256" key="3">
    <source>
        <dbReference type="SAM" id="MobiDB-lite"/>
    </source>
</evidence>
<evidence type="ECO:0000313" key="4">
    <source>
        <dbReference type="EMBL" id="GAQ77592.1"/>
    </source>
</evidence>
<accession>A0A0U9HKA1</accession>
<organism evidence="4 5">
    <name type="scientific">Klebsormidium nitens</name>
    <name type="common">Green alga</name>
    <name type="synonym">Ulothrix nitens</name>
    <dbReference type="NCBI Taxonomy" id="105231"/>
    <lineage>
        <taxon>Eukaryota</taxon>
        <taxon>Viridiplantae</taxon>
        <taxon>Streptophyta</taxon>
        <taxon>Klebsormidiophyceae</taxon>
        <taxon>Klebsormidiales</taxon>
        <taxon>Klebsormidiaceae</taxon>
        <taxon>Klebsormidium</taxon>
    </lineage>
</organism>
<dbReference type="AlphaFoldDB" id="A0A0U9HKA1"/>
<evidence type="ECO:0000256" key="1">
    <source>
        <dbReference type="ARBA" id="ARBA00022441"/>
    </source>
</evidence>
<name>A0A0U9HKA1_KLENI</name>
<dbReference type="STRING" id="105231.A0A0U9HKA1"/>
<proteinExistence type="predicted"/>
<keyword evidence="2" id="KW-0677">Repeat</keyword>
<dbReference type="OrthoDB" id="10251809at2759"/>
<gene>
    <name evidence="4" type="ORF">KFL_000010410</name>
</gene>
<evidence type="ECO:0000256" key="2">
    <source>
        <dbReference type="ARBA" id="ARBA00022737"/>
    </source>
</evidence>
<keyword evidence="5" id="KW-1185">Reference proteome</keyword>
<dbReference type="Gene3D" id="2.120.10.80">
    <property type="entry name" value="Kelch-type beta propeller"/>
    <property type="match status" value="2"/>
</dbReference>
<protein>
    <recommendedName>
        <fullName evidence="6">Galactose oxidase</fullName>
    </recommendedName>
</protein>
<dbReference type="PANTHER" id="PTHR46093:SF13">
    <property type="entry name" value="RAB9 EFFECTOR PROTEIN WITH KELCH MOTIFS"/>
    <property type="match status" value="1"/>
</dbReference>
<feature type="region of interest" description="Disordered" evidence="3">
    <location>
        <begin position="327"/>
        <end position="363"/>
    </location>
</feature>
<dbReference type="OMA" id="IAIDCHM"/>
<dbReference type="EMBL" id="DF236950">
    <property type="protein sequence ID" value="GAQ77592.1"/>
    <property type="molecule type" value="Genomic_DNA"/>
</dbReference>
<feature type="compositionally biased region" description="Polar residues" evidence="3">
    <location>
        <begin position="1"/>
        <end position="11"/>
    </location>
</feature>
<dbReference type="Pfam" id="PF24681">
    <property type="entry name" value="Kelch_KLHDC2_KLHL20_DRC7"/>
    <property type="match status" value="1"/>
</dbReference>
<dbReference type="Proteomes" id="UP000054558">
    <property type="component" value="Unassembled WGS sequence"/>
</dbReference>
<feature type="region of interest" description="Disordered" evidence="3">
    <location>
        <begin position="1"/>
        <end position="21"/>
    </location>
</feature>
<evidence type="ECO:0000313" key="5">
    <source>
        <dbReference type="Proteomes" id="UP000054558"/>
    </source>
</evidence>
<dbReference type="InterPro" id="IPR015915">
    <property type="entry name" value="Kelch-typ_b-propeller"/>
</dbReference>
<reference evidence="4 5" key="1">
    <citation type="journal article" date="2014" name="Nat. Commun.">
        <title>Klebsormidium flaccidum genome reveals primary factors for plant terrestrial adaptation.</title>
        <authorList>
            <person name="Hori K."/>
            <person name="Maruyama F."/>
            <person name="Fujisawa T."/>
            <person name="Togashi T."/>
            <person name="Yamamoto N."/>
            <person name="Seo M."/>
            <person name="Sato S."/>
            <person name="Yamada T."/>
            <person name="Mori H."/>
            <person name="Tajima N."/>
            <person name="Moriyama T."/>
            <person name="Ikeuchi M."/>
            <person name="Watanabe M."/>
            <person name="Wada H."/>
            <person name="Kobayashi K."/>
            <person name="Saito M."/>
            <person name="Masuda T."/>
            <person name="Sasaki-Sekimoto Y."/>
            <person name="Mashiguchi K."/>
            <person name="Awai K."/>
            <person name="Shimojima M."/>
            <person name="Masuda S."/>
            <person name="Iwai M."/>
            <person name="Nobusawa T."/>
            <person name="Narise T."/>
            <person name="Kondo S."/>
            <person name="Saito H."/>
            <person name="Sato R."/>
            <person name="Murakawa M."/>
            <person name="Ihara Y."/>
            <person name="Oshima-Yamada Y."/>
            <person name="Ohtaka K."/>
            <person name="Satoh M."/>
            <person name="Sonobe K."/>
            <person name="Ishii M."/>
            <person name="Ohtani R."/>
            <person name="Kanamori-Sato M."/>
            <person name="Honoki R."/>
            <person name="Miyazaki D."/>
            <person name="Mochizuki H."/>
            <person name="Umetsu J."/>
            <person name="Higashi K."/>
            <person name="Shibata D."/>
            <person name="Kamiya Y."/>
            <person name="Sato N."/>
            <person name="Nakamura Y."/>
            <person name="Tabata S."/>
            <person name="Ida S."/>
            <person name="Kurokawa K."/>
            <person name="Ohta H."/>
        </authorList>
    </citation>
    <scope>NUCLEOTIDE SEQUENCE [LARGE SCALE GENOMIC DNA]</scope>
    <source>
        <strain evidence="4 5">NIES-2285</strain>
    </source>
</reference>
<keyword evidence="1" id="KW-0880">Kelch repeat</keyword>
<evidence type="ECO:0008006" key="6">
    <source>
        <dbReference type="Google" id="ProtNLM"/>
    </source>
</evidence>
<dbReference type="PANTHER" id="PTHR46093">
    <property type="entry name" value="ACYL-COA-BINDING DOMAIN-CONTAINING PROTEIN 5"/>
    <property type="match status" value="1"/>
</dbReference>
<sequence length="522" mass="56077">MMRWRNCQTELTGEPPSPRSGHTAALVNGSLVVVYGGLFEKVFLGDLVVLDTEHAVWFRPECSGDQSSDGTVGPGPRAFHCAAALDARLFVFGGRSGRRRLDDFWMLDTTTWNWAQLGGFGDRPPARDFAAAAALPSLGKLVVHGGWDGSAWHSDARVLDTPTLEWAQLPVAQGSAPPPRCGHTATMVETRLLMFGGRSGGAGSFLGDLWALKGLMDDGGAATWTKLVLPGPGPSPRCGHTTAAAGTQVVFFGGHGQAGWLTKYDVYHNDVIVLDRKSVQWSRPSLAADVSPSPRAYHTLTHVGGGRFLLVGGYDGKASLGDVWMLTQDEPSPRSSAAPLSSAPSSPPSASHEPSHTPQPSKASSLALLRQQLGLPRVAPSLEHSASKRAQQFDSELLTLGYRVLRERGGGAPDAALERSPEEAASAAREYLRSCTAPSLQIADLRALLNDYKREVAVEARALVQNRSEKMSGESQSEAAIQRTKSHRFYHVASMRDVRLDDLPALLQEYKSLSDKADNLAF</sequence>
<dbReference type="SUPFAM" id="SSF117281">
    <property type="entry name" value="Kelch motif"/>
    <property type="match status" value="1"/>
</dbReference>